<reference evidence="3" key="1">
    <citation type="submission" date="2016-10" db="EMBL/GenBank/DDBJ databases">
        <authorList>
            <person name="Varghese N."/>
            <person name="Submissions S."/>
        </authorList>
    </citation>
    <scope>NUCLEOTIDE SEQUENCE [LARGE SCALE GENOMIC DNA]</scope>
    <source>
        <strain evidence="3">IBRC-M 10043</strain>
    </source>
</reference>
<proteinExistence type="predicted"/>
<sequence>MPSRYVRGVLLVVGVVLVANPILVFPHATDPAFEYRAVELPSDGDRLPRAARGTDIAGIGCEYSQQDWGCVFDEAIEANGSVRFVQNYPTGVGRAASAGERFVGIEGQLHRRVVETDDETVTALLVPVSWGDVLENVSVERDDLSPRERRLLDERNLTTHRPIDWTDHRNPRGGIVVRSGGEYHLLWEVSGDRSPPDAEAEAAAMVILTARALGVVLGLTVFGVAIMLGDPRE</sequence>
<keyword evidence="3" id="KW-1185">Reference proteome</keyword>
<keyword evidence="1" id="KW-0472">Membrane</keyword>
<gene>
    <name evidence="2" type="ORF">SAMN05216388_100840</name>
</gene>
<accession>A0A1H8LWU4</accession>
<dbReference type="Proteomes" id="UP000198775">
    <property type="component" value="Unassembled WGS sequence"/>
</dbReference>
<keyword evidence="1" id="KW-0812">Transmembrane</keyword>
<evidence type="ECO:0000313" key="2">
    <source>
        <dbReference type="EMBL" id="SEO09551.1"/>
    </source>
</evidence>
<protein>
    <submittedName>
        <fullName evidence="2">Uncharacterized protein</fullName>
    </submittedName>
</protein>
<feature type="transmembrane region" description="Helical" evidence="1">
    <location>
        <begin position="202"/>
        <end position="228"/>
    </location>
</feature>
<dbReference type="EMBL" id="FOCX01000008">
    <property type="protein sequence ID" value="SEO09551.1"/>
    <property type="molecule type" value="Genomic_DNA"/>
</dbReference>
<evidence type="ECO:0000313" key="3">
    <source>
        <dbReference type="Proteomes" id="UP000198775"/>
    </source>
</evidence>
<name>A0A1H8LWU4_9EURY</name>
<keyword evidence="1" id="KW-1133">Transmembrane helix</keyword>
<dbReference type="RefSeq" id="WP_139203465.1">
    <property type="nucleotide sequence ID" value="NZ_FOCX01000008.1"/>
</dbReference>
<organism evidence="2 3">
    <name type="scientific">Halorientalis persicus</name>
    <dbReference type="NCBI Taxonomy" id="1367881"/>
    <lineage>
        <taxon>Archaea</taxon>
        <taxon>Methanobacteriati</taxon>
        <taxon>Methanobacteriota</taxon>
        <taxon>Stenosarchaea group</taxon>
        <taxon>Halobacteria</taxon>
        <taxon>Halobacteriales</taxon>
        <taxon>Haloarculaceae</taxon>
        <taxon>Halorientalis</taxon>
    </lineage>
</organism>
<evidence type="ECO:0000256" key="1">
    <source>
        <dbReference type="SAM" id="Phobius"/>
    </source>
</evidence>
<dbReference type="AlphaFoldDB" id="A0A1H8LWU4"/>